<dbReference type="Pfam" id="PF04883">
    <property type="entry name" value="HK97-gp10_like"/>
    <property type="match status" value="1"/>
</dbReference>
<dbReference type="InterPro" id="IPR010064">
    <property type="entry name" value="HK97-gp10_tail"/>
</dbReference>
<sequence>MLTLNVRELAALTDRLRDIEAKIAKKALRAAARKGMAIVRDEVKANAPEDTSPDADNIRTKTHIALQTSFRRGVLFVRVGVRGGAKQNPDTPYYWRMVEFGTQHIAAKPFMQPALENNADAVIDRIAEELRRELDKA</sequence>
<dbReference type="STRING" id="1134435.AC731_009470"/>
<protein>
    <recommendedName>
        <fullName evidence="3">HK97 gp10 family phage protein</fullName>
    </recommendedName>
</protein>
<gene>
    <name evidence="1" type="ORF">AC731_009470</name>
</gene>
<dbReference type="KEGG" id="thu:AC731_009470"/>
<dbReference type="NCBIfam" id="TIGR01725">
    <property type="entry name" value="phge_HK97_gp10"/>
    <property type="match status" value="1"/>
</dbReference>
<evidence type="ECO:0000313" key="2">
    <source>
        <dbReference type="Proteomes" id="UP000036902"/>
    </source>
</evidence>
<evidence type="ECO:0000313" key="1">
    <source>
        <dbReference type="EMBL" id="AMO37162.1"/>
    </source>
</evidence>
<dbReference type="EMBL" id="CP014646">
    <property type="protein sequence ID" value="AMO37162.1"/>
    <property type="molecule type" value="Genomic_DNA"/>
</dbReference>
<accession>A0A127K5C9</accession>
<name>A0A127K5C9_9RHOO</name>
<evidence type="ECO:0008006" key="3">
    <source>
        <dbReference type="Google" id="ProtNLM"/>
    </source>
</evidence>
<dbReference type="AlphaFoldDB" id="A0A127K5C9"/>
<keyword evidence="2" id="KW-1185">Reference proteome</keyword>
<proteinExistence type="predicted"/>
<dbReference type="Proteomes" id="UP000036902">
    <property type="component" value="Chromosome"/>
</dbReference>
<reference evidence="2" key="1">
    <citation type="submission" date="2016-03" db="EMBL/GenBank/DDBJ databases">
        <authorList>
            <person name="Ma C."/>
            <person name="Zhou S."/>
            <person name="Yang G."/>
        </authorList>
    </citation>
    <scope>NUCLEOTIDE SEQUENCE [LARGE SCALE GENOMIC DNA]</scope>
    <source>
        <strain evidence="2">SgZ-1</strain>
    </source>
</reference>
<organism evidence="1 2">
    <name type="scientific">Thauera humireducens</name>
    <dbReference type="NCBI Taxonomy" id="1134435"/>
    <lineage>
        <taxon>Bacteria</taxon>
        <taxon>Pseudomonadati</taxon>
        <taxon>Pseudomonadota</taxon>
        <taxon>Betaproteobacteria</taxon>
        <taxon>Rhodocyclales</taxon>
        <taxon>Zoogloeaceae</taxon>
        <taxon>Thauera</taxon>
    </lineage>
</organism>
<dbReference type="RefSeq" id="WP_048705548.1">
    <property type="nucleotide sequence ID" value="NZ_CP014646.1"/>
</dbReference>